<evidence type="ECO:0000313" key="2">
    <source>
        <dbReference type="Proteomes" id="UP000639775"/>
    </source>
</evidence>
<comment type="caution">
    <text evidence="1">The sequence shown here is derived from an EMBL/GenBank/DDBJ whole genome shotgun (WGS) entry which is preliminary data.</text>
</comment>
<dbReference type="Proteomes" id="UP000639775">
    <property type="component" value="Unassembled WGS sequence"/>
</dbReference>
<reference evidence="1" key="1">
    <citation type="submission" date="2020-03" db="EMBL/GenBank/DDBJ databases">
        <title>Roseovarius gahaiensis sp. nov., isolated from Gahai Saline Lake, China.</title>
        <authorList>
            <person name="Sun X."/>
        </authorList>
    </citation>
    <scope>NUCLEOTIDE SEQUENCE</scope>
    <source>
        <strain evidence="1">GH877</strain>
    </source>
</reference>
<dbReference type="AlphaFoldDB" id="A0A967BEY2"/>
<protein>
    <submittedName>
        <fullName evidence="1">Uncharacterized protein</fullName>
    </submittedName>
</protein>
<gene>
    <name evidence="1" type="ORF">HAT86_11380</name>
</gene>
<dbReference type="EMBL" id="JAAORB010000024">
    <property type="protein sequence ID" value="NHQ75059.1"/>
    <property type="molecule type" value="Genomic_DNA"/>
</dbReference>
<proteinExistence type="predicted"/>
<keyword evidence="2" id="KW-1185">Reference proteome</keyword>
<accession>A0A967BEY2</accession>
<sequence length="118" mass="13048">MRSASFFATVPRPQLVISRFIRREKPEPRKSSFSTASTRGQCSHCVVQNPVDLCVDDRPQAHHQRGAERAVAGLSAGPLHPCRLGRRAFGDRLDLVAKVPAQQIAVIAGKERKHTEVQ</sequence>
<evidence type="ECO:0000313" key="1">
    <source>
        <dbReference type="EMBL" id="NHQ75059.1"/>
    </source>
</evidence>
<dbReference type="RefSeq" id="WP_167197522.1">
    <property type="nucleotide sequence ID" value="NZ_JAAORB010000024.1"/>
</dbReference>
<organism evidence="1 2">
    <name type="scientific">Roseovarius gahaiensis</name>
    <dbReference type="NCBI Taxonomy" id="2716691"/>
    <lineage>
        <taxon>Bacteria</taxon>
        <taxon>Pseudomonadati</taxon>
        <taxon>Pseudomonadota</taxon>
        <taxon>Alphaproteobacteria</taxon>
        <taxon>Rhodobacterales</taxon>
        <taxon>Roseobacteraceae</taxon>
        <taxon>Roseovarius</taxon>
    </lineage>
</organism>
<name>A0A967BEY2_9RHOB</name>